<comment type="caution">
    <text evidence="1">The sequence shown here is derived from an EMBL/GenBank/DDBJ whole genome shotgun (WGS) entry which is preliminary data.</text>
</comment>
<sequence>MTAMLLDDGACPFVSRGCAFDEDLMGDDQNAVFRSTPVAPITFTSSSECMSISDSEFCSGYGSSRENPSPSQLVRKVNFSSIAEEFPLSTTGRSNLQQFQPSDMSLAPIYQHPTAATSIGSAGFVPFVSTAERATPPLGTILEVTQPDEQTILNRSATIRKESGDENRHSPFGPIVLQETQPYQYNATKSEMDEMEVRLTTFMSKKTGVNVASAPQQMKWNLQEQVFQRYFDLKQKEPQWGSLEVREGRIFFHPGKRREAIMTEKKFHDQTYREMFEYFDEGSALKVLYQLLNALTYLHDEQ</sequence>
<name>A0AAD5LSW1_PYTIN</name>
<organism evidence="1 2">
    <name type="scientific">Pythium insidiosum</name>
    <name type="common">Pythiosis disease agent</name>
    <dbReference type="NCBI Taxonomy" id="114742"/>
    <lineage>
        <taxon>Eukaryota</taxon>
        <taxon>Sar</taxon>
        <taxon>Stramenopiles</taxon>
        <taxon>Oomycota</taxon>
        <taxon>Peronosporomycetes</taxon>
        <taxon>Pythiales</taxon>
        <taxon>Pythiaceae</taxon>
        <taxon>Pythium</taxon>
    </lineage>
</organism>
<evidence type="ECO:0000313" key="1">
    <source>
        <dbReference type="EMBL" id="KAJ0409410.1"/>
    </source>
</evidence>
<dbReference type="Proteomes" id="UP001209570">
    <property type="component" value="Unassembled WGS sequence"/>
</dbReference>
<reference evidence="1" key="1">
    <citation type="submission" date="2021-12" db="EMBL/GenBank/DDBJ databases">
        <title>Prjna785345.</title>
        <authorList>
            <person name="Rujirawat T."/>
            <person name="Krajaejun T."/>
        </authorList>
    </citation>
    <scope>NUCLEOTIDE SEQUENCE</scope>
    <source>
        <strain evidence="1">Pi057C3</strain>
    </source>
</reference>
<protein>
    <submittedName>
        <fullName evidence="1">Uncharacterized protein</fullName>
    </submittedName>
</protein>
<keyword evidence="2" id="KW-1185">Reference proteome</keyword>
<accession>A0AAD5LSW1</accession>
<gene>
    <name evidence="1" type="ORF">P43SY_002300</name>
</gene>
<proteinExistence type="predicted"/>
<dbReference type="EMBL" id="JAKCXM010000004">
    <property type="protein sequence ID" value="KAJ0409410.1"/>
    <property type="molecule type" value="Genomic_DNA"/>
</dbReference>
<dbReference type="AlphaFoldDB" id="A0AAD5LSW1"/>
<evidence type="ECO:0000313" key="2">
    <source>
        <dbReference type="Proteomes" id="UP001209570"/>
    </source>
</evidence>